<feature type="binding site" evidence="10">
    <location>
        <position position="417"/>
    </location>
    <ligand>
        <name>ATP</name>
        <dbReference type="ChEBI" id="CHEBI:30616"/>
    </ligand>
</feature>
<dbReference type="HAMAP" id="MF_00453">
    <property type="entry name" value="PEPCK_ATP"/>
    <property type="match status" value="1"/>
</dbReference>
<comment type="similarity">
    <text evidence="2 10">Belongs to the phosphoenolpyruvate carboxykinase (ATP) family.</text>
</comment>
<evidence type="ECO:0000256" key="8">
    <source>
        <dbReference type="ARBA" id="ARBA00023239"/>
    </source>
</evidence>
<comment type="pathway">
    <text evidence="1 10">Carbohydrate biosynthesis; gluconeogenesis.</text>
</comment>
<organism evidence="11 12">
    <name type="scientific">Candidatus Synchoanobacter obligatus</name>
    <dbReference type="NCBI Taxonomy" id="2919597"/>
    <lineage>
        <taxon>Bacteria</taxon>
        <taxon>Pseudomonadati</taxon>
        <taxon>Pseudomonadota</taxon>
        <taxon>Gammaproteobacteria</taxon>
        <taxon>Candidatus Comchoanobacterales</taxon>
        <taxon>Candidatus Comchoanobacteraceae</taxon>
        <taxon>Candidatus Synchoanobacter</taxon>
    </lineage>
</organism>
<dbReference type="Proteomes" id="UP001320768">
    <property type="component" value="Unassembled WGS sequence"/>
</dbReference>
<dbReference type="Gene3D" id="2.170.8.10">
    <property type="entry name" value="Phosphoenolpyruvate Carboxykinase, domain 2"/>
    <property type="match status" value="1"/>
</dbReference>
<dbReference type="EMBL" id="JAKUDN010000002">
    <property type="protein sequence ID" value="MCP8352175.1"/>
    <property type="molecule type" value="Genomic_DNA"/>
</dbReference>
<keyword evidence="7 10" id="KW-0067">ATP-binding</keyword>
<dbReference type="PANTHER" id="PTHR30031">
    <property type="entry name" value="PHOSPHOENOLPYRUVATE CARBOXYKINASE ATP"/>
    <property type="match status" value="1"/>
</dbReference>
<comment type="caution">
    <text evidence="10">Lacks conserved residue(s) required for the propagation of feature annotation.</text>
</comment>
<feature type="binding site" evidence="10">
    <location>
        <position position="173"/>
    </location>
    <ligand>
        <name>ATP</name>
        <dbReference type="ChEBI" id="CHEBI:30616"/>
    </ligand>
</feature>
<feature type="binding site" evidence="10">
    <location>
        <begin position="208"/>
        <end position="216"/>
    </location>
    <ligand>
        <name>ATP</name>
        <dbReference type="ChEBI" id="CHEBI:30616"/>
    </ligand>
</feature>
<name>A0ABT1L4R9_9GAMM</name>
<feature type="binding site" evidence="10">
    <location>
        <position position="167"/>
    </location>
    <ligand>
        <name>substrate</name>
    </ligand>
</feature>
<evidence type="ECO:0000256" key="4">
    <source>
        <dbReference type="ARBA" id="ARBA00022432"/>
    </source>
</evidence>
<comment type="subunit">
    <text evidence="10">Monomer.</text>
</comment>
<dbReference type="RefSeq" id="WP_258569283.1">
    <property type="nucleotide sequence ID" value="NZ_JAKUDN010000002.1"/>
</dbReference>
<feature type="binding site" evidence="10">
    <location>
        <position position="173"/>
    </location>
    <ligand>
        <name>Mn(2+)</name>
        <dbReference type="ChEBI" id="CHEBI:29035"/>
    </ligand>
</feature>
<feature type="binding site" evidence="10">
    <location>
        <position position="229"/>
    </location>
    <ligand>
        <name>Mn(2+)</name>
        <dbReference type="ChEBI" id="CHEBI:29035"/>
    </ligand>
</feature>
<keyword evidence="8 10" id="KW-0456">Lyase</keyword>
<comment type="caution">
    <text evidence="11">The sequence shown here is derived from an EMBL/GenBank/DDBJ whole genome shotgun (WGS) entry which is preliminary data.</text>
</comment>
<evidence type="ECO:0000256" key="6">
    <source>
        <dbReference type="ARBA" id="ARBA00022793"/>
    </source>
</evidence>
<dbReference type="InterPro" id="IPR013035">
    <property type="entry name" value="PEP_carboxykinase_C"/>
</dbReference>
<keyword evidence="4 10" id="KW-0312">Gluconeogenesis</keyword>
<dbReference type="SUPFAM" id="SSF68923">
    <property type="entry name" value="PEP carboxykinase N-terminal domain"/>
    <property type="match status" value="1"/>
</dbReference>
<evidence type="ECO:0000313" key="12">
    <source>
        <dbReference type="Proteomes" id="UP001320768"/>
    </source>
</evidence>
<dbReference type="Gene3D" id="3.40.449.10">
    <property type="entry name" value="Phosphoenolpyruvate Carboxykinase, domain 1"/>
    <property type="match status" value="1"/>
</dbReference>
<dbReference type="SUPFAM" id="SSF53795">
    <property type="entry name" value="PEP carboxykinase-like"/>
    <property type="match status" value="1"/>
</dbReference>
<feature type="binding site" evidence="10">
    <location>
        <position position="173"/>
    </location>
    <ligand>
        <name>substrate</name>
    </ligand>
</feature>
<feature type="binding site" evidence="10">
    <location>
        <position position="293"/>
    </location>
    <ligand>
        <name>ATP</name>
        <dbReference type="ChEBI" id="CHEBI:30616"/>
    </ligand>
</feature>
<dbReference type="InterPro" id="IPR008210">
    <property type="entry name" value="PEP_carboxykinase_N"/>
</dbReference>
<evidence type="ECO:0000313" key="11">
    <source>
        <dbReference type="EMBL" id="MCP8352175.1"/>
    </source>
</evidence>
<evidence type="ECO:0000256" key="5">
    <source>
        <dbReference type="ARBA" id="ARBA00022741"/>
    </source>
</evidence>
<evidence type="ECO:0000256" key="7">
    <source>
        <dbReference type="ARBA" id="ARBA00022840"/>
    </source>
</evidence>
<evidence type="ECO:0000256" key="1">
    <source>
        <dbReference type="ARBA" id="ARBA00004742"/>
    </source>
</evidence>
<keyword evidence="12" id="KW-1185">Reference proteome</keyword>
<protein>
    <recommendedName>
        <fullName evidence="3 10">Phosphoenolpyruvate carboxykinase (ATP)</fullName>
        <shortName evidence="10">PCK</shortName>
        <shortName evidence="10">PEP carboxykinase</shortName>
        <shortName evidence="10">PEPCK</shortName>
        <ecNumber evidence="3 10">4.1.1.49</ecNumber>
    </recommendedName>
</protein>
<comment type="cofactor">
    <cofactor evidence="10">
        <name>Mn(2+)</name>
        <dbReference type="ChEBI" id="CHEBI:29035"/>
    </cofactor>
    <text evidence="10">Binds 1 Mn(2+) ion per subunit.</text>
</comment>
<reference evidence="11 12" key="1">
    <citation type="journal article" date="2022" name="Nat. Microbiol.">
        <title>The microbiome of a bacterivorous marine choanoflagellate contains a resource-demanding obligate bacterial associate.</title>
        <authorList>
            <person name="Needham D.M."/>
            <person name="Poirier C."/>
            <person name="Bachy C."/>
            <person name="George E.E."/>
            <person name="Wilken S."/>
            <person name="Yung C.C.M."/>
            <person name="Limardo A.J."/>
            <person name="Morando M."/>
            <person name="Sudek L."/>
            <person name="Malmstrom R.R."/>
            <person name="Keeling P.J."/>
            <person name="Santoro A.E."/>
            <person name="Worden A.Z."/>
        </authorList>
    </citation>
    <scope>NUCLEOTIDE SEQUENCE [LARGE SCALE GENOMIC DNA]</scope>
    <source>
        <strain evidence="11 12">Comchoano-2</strain>
    </source>
</reference>
<comment type="subcellular location">
    <subcellularLocation>
        <location evidence="10">Cytoplasm</location>
    </subcellularLocation>
</comment>
<evidence type="ECO:0000256" key="9">
    <source>
        <dbReference type="ARBA" id="ARBA00047371"/>
    </source>
</evidence>
<keyword evidence="10" id="KW-0464">Manganese</keyword>
<dbReference type="EC" id="4.1.1.49" evidence="3 10"/>
<comment type="function">
    <text evidence="10">Involved in the gluconeogenesis. Catalyzes the conversion of oxaloacetate (OAA) to phosphoenolpyruvate (PEP) through direct phosphoryl transfer between the nucleoside triphosphate and OAA.</text>
</comment>
<feature type="binding site" evidence="10">
    <location>
        <position position="257"/>
    </location>
    <ligand>
        <name>ATP</name>
        <dbReference type="ChEBI" id="CHEBI:30616"/>
    </ligand>
</feature>
<dbReference type="PIRSF" id="PIRSF006294">
    <property type="entry name" value="PEP_crbxkin"/>
    <property type="match status" value="1"/>
</dbReference>
<keyword evidence="10" id="KW-0479">Metal-binding</keyword>
<keyword evidence="6 10" id="KW-0210">Decarboxylase</keyword>
<proteinExistence type="inferred from homology"/>
<dbReference type="InterPro" id="IPR001272">
    <property type="entry name" value="PEP_carboxykinase_ATP"/>
</dbReference>
<accession>A0ABT1L4R9</accession>
<keyword evidence="10" id="KW-0963">Cytoplasm</keyword>
<evidence type="ECO:0000256" key="3">
    <source>
        <dbReference type="ARBA" id="ARBA00012363"/>
    </source>
</evidence>
<dbReference type="PANTHER" id="PTHR30031:SF0">
    <property type="entry name" value="PHOSPHOENOLPYRUVATE CARBOXYKINASE (ATP)"/>
    <property type="match status" value="1"/>
</dbReference>
<evidence type="ECO:0000256" key="10">
    <source>
        <dbReference type="HAMAP-Rule" id="MF_00453"/>
    </source>
</evidence>
<comment type="catalytic activity">
    <reaction evidence="9 10">
        <text>oxaloacetate + ATP = phosphoenolpyruvate + ADP + CO2</text>
        <dbReference type="Rhea" id="RHEA:18617"/>
        <dbReference type="ChEBI" id="CHEBI:16452"/>
        <dbReference type="ChEBI" id="CHEBI:16526"/>
        <dbReference type="ChEBI" id="CHEBI:30616"/>
        <dbReference type="ChEBI" id="CHEBI:58702"/>
        <dbReference type="ChEBI" id="CHEBI:456216"/>
        <dbReference type="EC" id="4.1.1.49"/>
    </reaction>
</comment>
<feature type="binding site" evidence="10">
    <location>
        <position position="46"/>
    </location>
    <ligand>
        <name>substrate</name>
    </ligand>
</feature>
<keyword evidence="5 10" id="KW-0547">Nucleotide-binding</keyword>
<dbReference type="Gene3D" id="3.90.228.20">
    <property type="match status" value="1"/>
</dbReference>
<feature type="binding site" evidence="10">
    <location>
        <position position="192"/>
    </location>
    <ligand>
        <name>Mn(2+)</name>
        <dbReference type="ChEBI" id="CHEBI:29035"/>
    </ligand>
</feature>
<feature type="binding site" evidence="10">
    <location>
        <position position="192"/>
    </location>
    <ligand>
        <name>ATP</name>
        <dbReference type="ChEBI" id="CHEBI:30616"/>
    </ligand>
</feature>
<feature type="binding site" evidence="10">
    <location>
        <position position="293"/>
    </location>
    <ligand>
        <name>substrate</name>
    </ligand>
</feature>
<dbReference type="Pfam" id="PF01293">
    <property type="entry name" value="PEPCK_ATP"/>
    <property type="match status" value="1"/>
</dbReference>
<gene>
    <name evidence="10" type="primary">pckA</name>
    <name evidence="11" type="ORF">MKS91_02600</name>
</gene>
<sequence length="488" mass="54327">MITLKGVGRKNTDMNNSAYVKSLRDREGLPTPSGALAVRSGKHMARFAAGKFIVENEVDGIAYNQYHHPLPLCMFQQFWLETNPFPIKSKNTYQVGNHPTNNIFVSVETQTHWHQLFASHLFLEPSGTPLERWTLRCIPDAKLSQGPEVFIGICFSEKKVLITGTGYAGEIKKAMFTIMNVLLPQSDILTLHSSAVLTPSNTSMLLLGLSGTGKTTLSACQSLRIIGDDEHAWSHDGIFNLEGGCYAKTINITPESEPNIYHALRQPAILENTILNSQNLPDFTDDRLTENTRAAYPLDHIPNAYHQVAPHPADIVFLCYDLYGVIPAVSRLDALEALAYYETGYTAKVGATEAGSKNISPVSSPFFGLPFFPLNKATYSDLFAKKIQQHQSRVWLINTGWSDGGINAGRRHALSQTRRIIQGIAEQKLHNLAYKRHPELQLQYLCSQPSFPLNPELSPAWTRTASFKQGCMILNKLLRSCKQTVDID</sequence>
<evidence type="ECO:0000256" key="2">
    <source>
        <dbReference type="ARBA" id="ARBA00006052"/>
    </source>
</evidence>